<dbReference type="GO" id="GO:0006363">
    <property type="term" value="P:termination of RNA polymerase I transcription"/>
    <property type="evidence" value="ECO:0007669"/>
    <property type="project" value="TreeGrafter"/>
</dbReference>
<accession>A0A7J8IUB8</accession>
<dbReference type="PANTHER" id="PTHR46760:SF1">
    <property type="entry name" value="TRANSCRIPTION TERMINATION FACTOR 1"/>
    <property type="match status" value="1"/>
</dbReference>
<evidence type="ECO:0000313" key="3">
    <source>
        <dbReference type="Proteomes" id="UP000593571"/>
    </source>
</evidence>
<name>A0A7J8IUB8_ROUAE</name>
<dbReference type="InterPro" id="IPR001005">
    <property type="entry name" value="SANT/Myb"/>
</dbReference>
<proteinExistence type="predicted"/>
<evidence type="ECO:0000313" key="2">
    <source>
        <dbReference type="EMBL" id="KAF6488217.1"/>
    </source>
</evidence>
<sequence>MSERLPSLLLNIRYSKGDTEKLKIYHALHGNDWKKIGELVARSSLSVALKFSQIGSERNHGAWSKTETQRLIKAVEEVILKKMSPQDLKEVDSRLQENPEGRLSIVREKLYKGISWVEVEAKVETRNWMQCKSKWTEILTKRMTKGRDIYRGLNALRAKINLIERLYEINVEDANEIDWEDLASTIGDVPPSYVQTKFYKLKATCVPFWQKKTFPEIIDYLYETSLPLLKEKLEKKREKTSSEVQTPAAPKRVFLFRDIFYCDDDSEGEDTGEKS</sequence>
<dbReference type="GO" id="GO:0003682">
    <property type="term" value="F:chromatin binding"/>
    <property type="evidence" value="ECO:0007669"/>
    <property type="project" value="TreeGrafter"/>
</dbReference>
<dbReference type="Proteomes" id="UP000593571">
    <property type="component" value="Unassembled WGS sequence"/>
</dbReference>
<dbReference type="EMBL" id="JACASE010000003">
    <property type="protein sequence ID" value="KAF6488217.1"/>
    <property type="molecule type" value="Genomic_DNA"/>
</dbReference>
<keyword evidence="3" id="KW-1185">Reference proteome</keyword>
<comment type="caution">
    <text evidence="2">The sequence shown here is derived from an EMBL/GenBank/DDBJ whole genome shotgun (WGS) entry which is preliminary data.</text>
</comment>
<reference evidence="2 3" key="1">
    <citation type="journal article" date="2020" name="Nature">
        <title>Six reference-quality genomes reveal evolution of bat adaptations.</title>
        <authorList>
            <person name="Jebb D."/>
            <person name="Huang Z."/>
            <person name="Pippel M."/>
            <person name="Hughes G.M."/>
            <person name="Lavrichenko K."/>
            <person name="Devanna P."/>
            <person name="Winkler S."/>
            <person name="Jermiin L.S."/>
            <person name="Skirmuntt E.C."/>
            <person name="Katzourakis A."/>
            <person name="Burkitt-Gray L."/>
            <person name="Ray D.A."/>
            <person name="Sullivan K.A.M."/>
            <person name="Roscito J.G."/>
            <person name="Kirilenko B.M."/>
            <person name="Davalos L.M."/>
            <person name="Corthals A.P."/>
            <person name="Power M.L."/>
            <person name="Jones G."/>
            <person name="Ransome R.D."/>
            <person name="Dechmann D.K.N."/>
            <person name="Locatelli A.G."/>
            <person name="Puechmaille S.J."/>
            <person name="Fedrigo O."/>
            <person name="Jarvis E.D."/>
            <person name="Hiller M."/>
            <person name="Vernes S.C."/>
            <person name="Myers E.W."/>
            <person name="Teeling E.C."/>
        </authorList>
    </citation>
    <scope>NUCLEOTIDE SEQUENCE [LARGE SCALE GENOMIC DNA]</scope>
    <source>
        <strain evidence="2">MRouAeg1</strain>
        <tissue evidence="2">Muscle</tissue>
    </source>
</reference>
<dbReference type="Gene3D" id="1.10.10.60">
    <property type="entry name" value="Homeodomain-like"/>
    <property type="match status" value="1"/>
</dbReference>
<dbReference type="SMART" id="SM00717">
    <property type="entry name" value="SANT"/>
    <property type="match status" value="2"/>
</dbReference>
<dbReference type="Pfam" id="PF13921">
    <property type="entry name" value="Myb_DNA-bind_6"/>
    <property type="match status" value="1"/>
</dbReference>
<dbReference type="GO" id="GO:0005730">
    <property type="term" value="C:nucleolus"/>
    <property type="evidence" value="ECO:0007669"/>
    <property type="project" value="TreeGrafter"/>
</dbReference>
<evidence type="ECO:0000259" key="1">
    <source>
        <dbReference type="PROSITE" id="PS50090"/>
    </source>
</evidence>
<dbReference type="InterPro" id="IPR053078">
    <property type="entry name" value="TTF1-like"/>
</dbReference>
<organism evidence="2 3">
    <name type="scientific">Rousettus aegyptiacus</name>
    <name type="common">Egyptian fruit bat</name>
    <name type="synonym">Pteropus aegyptiacus</name>
    <dbReference type="NCBI Taxonomy" id="9407"/>
    <lineage>
        <taxon>Eukaryota</taxon>
        <taxon>Metazoa</taxon>
        <taxon>Chordata</taxon>
        <taxon>Craniata</taxon>
        <taxon>Vertebrata</taxon>
        <taxon>Euteleostomi</taxon>
        <taxon>Mammalia</taxon>
        <taxon>Eutheria</taxon>
        <taxon>Laurasiatheria</taxon>
        <taxon>Chiroptera</taxon>
        <taxon>Yinpterochiroptera</taxon>
        <taxon>Pteropodoidea</taxon>
        <taxon>Pteropodidae</taxon>
        <taxon>Rousettinae</taxon>
        <taxon>Rousettus</taxon>
    </lineage>
</organism>
<dbReference type="AlphaFoldDB" id="A0A7J8IUB8"/>
<protein>
    <submittedName>
        <fullName evidence="2">Transcription termination factor 1</fullName>
    </submittedName>
</protein>
<gene>
    <name evidence="2" type="ORF">HJG63_020066</name>
</gene>
<dbReference type="PANTHER" id="PTHR46760">
    <property type="entry name" value="TRANSCRIPTION TERMINATION FACTOR 1"/>
    <property type="match status" value="1"/>
</dbReference>
<feature type="domain" description="Myb-like" evidence="1">
    <location>
        <begin position="55"/>
        <end position="139"/>
    </location>
</feature>
<dbReference type="PROSITE" id="PS50090">
    <property type="entry name" value="MYB_LIKE"/>
    <property type="match status" value="1"/>
</dbReference>